<dbReference type="SUPFAM" id="SSF54637">
    <property type="entry name" value="Thioesterase/thiol ester dehydrase-isomerase"/>
    <property type="match status" value="2"/>
</dbReference>
<dbReference type="GO" id="GO:0008270">
    <property type="term" value="F:zinc ion binding"/>
    <property type="evidence" value="ECO:0007669"/>
    <property type="project" value="UniProtKB-KW"/>
</dbReference>
<dbReference type="InterPro" id="IPR022656">
    <property type="entry name" value="XPA_C"/>
</dbReference>
<feature type="region of interest" description="Disordered" evidence="13">
    <location>
        <begin position="118"/>
        <end position="139"/>
    </location>
</feature>
<evidence type="ECO:0000256" key="13">
    <source>
        <dbReference type="SAM" id="MobiDB-lite"/>
    </source>
</evidence>
<dbReference type="Proteomes" id="UP000076154">
    <property type="component" value="Unassembled WGS sequence"/>
</dbReference>
<dbReference type="GO" id="GO:0006637">
    <property type="term" value="P:acyl-CoA metabolic process"/>
    <property type="evidence" value="ECO:0007669"/>
    <property type="project" value="InterPro"/>
</dbReference>
<dbReference type="InterPro" id="IPR003703">
    <property type="entry name" value="Acyl_CoA_thio"/>
</dbReference>
<dbReference type="InterPro" id="IPR009061">
    <property type="entry name" value="DNA-bd_dom_put_sf"/>
</dbReference>
<dbReference type="NCBIfam" id="TIGR00598">
    <property type="entry name" value="rad14"/>
    <property type="match status" value="1"/>
</dbReference>
<feature type="domain" description="XPA C-terminal" evidence="14">
    <location>
        <begin position="180"/>
        <end position="230"/>
    </location>
</feature>
<sequence>MADSSSRPVTPPPHESISALLPLTPERLKQVEINRLRAKVNQREREQEASTSSVPNTNNKRPIGVTPAVSNSPTAPASSSKPLKRDNRLGTYFEYDLSKMVNSKGGFLLEDGNEIDEDVRRKEKERERQRARKNLDPPMFLDPSLNPKCNECQSMDIDQTYKKVFGCLVCKKCQNGKPEKYSLLTKTECKEDYLLTDAELRDEELLPHLLKANPHASTYANMMLFLRYQVEDFAWKKWGSPEALDAEYDRRTAEKKKKKNKKFEQGLKELRKRTKEGVWQRRRDEEHKHVFGQLETGPGGEGQQTSSHDIRPMADSNQVEHEQISTSLEVEQIEVNLFRSKSLWLPVHSRGVFGGQVISQAVVSATNCVDGEYGLHSLHCYFLLSASPSTPIVYAVERVRRGRSYVTLSVKAIQHGHTIFVMMCSFQKPEPWQPSHQWPMPVVPPPEECETDEIIYKRAIRSDQTSPRVRKILQEIVEERERSPISIKRAKDHAVAADGTVSYMYWMQARGIPKYEAPFQKCILSYMSDMHFISTASQIMGLKRFGRGPNASSMTSTLDHTIYFYGDDFDCGDWLLYVVVSPRTGSGRGVVHGRIYTREGTLIAVTSQEGVVRADIRGPPIAKVDAKL</sequence>
<comment type="similarity">
    <text evidence="3">Belongs to the C/M/P thioester hydrolase family.</text>
</comment>
<dbReference type="PROSITE" id="PS00753">
    <property type="entry name" value="XPA_2"/>
    <property type="match status" value="1"/>
</dbReference>
<evidence type="ECO:0000259" key="16">
    <source>
        <dbReference type="Pfam" id="PF20789"/>
    </source>
</evidence>
<dbReference type="AlphaFoldDB" id="A0A369K4L4"/>
<dbReference type="GO" id="GO:0003684">
    <property type="term" value="F:damaged DNA binding"/>
    <property type="evidence" value="ECO:0007669"/>
    <property type="project" value="InterPro"/>
</dbReference>
<dbReference type="Pfam" id="PF05181">
    <property type="entry name" value="XPA_C"/>
    <property type="match status" value="1"/>
</dbReference>
<dbReference type="InParanoid" id="A0A369K4L4"/>
<dbReference type="Pfam" id="PF13622">
    <property type="entry name" value="4HBT_3"/>
    <property type="match status" value="1"/>
</dbReference>
<dbReference type="InterPro" id="IPR042171">
    <property type="entry name" value="Acyl-CoA_hotdog"/>
</dbReference>
<dbReference type="InterPro" id="IPR022658">
    <property type="entry name" value="XPA_CS"/>
</dbReference>
<feature type="compositionally biased region" description="Polar residues" evidence="13">
    <location>
        <begin position="68"/>
        <end position="81"/>
    </location>
</feature>
<dbReference type="InterPro" id="IPR049450">
    <property type="entry name" value="ACOT8-like_C"/>
</dbReference>
<dbReference type="Pfam" id="PF20789">
    <property type="entry name" value="4HBT_3C"/>
    <property type="match status" value="1"/>
</dbReference>
<evidence type="ECO:0000313" key="17">
    <source>
        <dbReference type="EMBL" id="RDB28512.1"/>
    </source>
</evidence>
<evidence type="ECO:0000256" key="10">
    <source>
        <dbReference type="ARBA" id="ARBA00023204"/>
    </source>
</evidence>
<feature type="compositionally biased region" description="Polar residues" evidence="13">
    <location>
        <begin position="49"/>
        <end position="60"/>
    </location>
</feature>
<keyword evidence="7" id="KW-0378">Hydrolase</keyword>
<keyword evidence="11" id="KW-0539">Nucleus</keyword>
<feature type="compositionally biased region" description="Basic and acidic residues" evidence="13">
    <location>
        <begin position="26"/>
        <end position="48"/>
    </location>
</feature>
<protein>
    <recommendedName>
        <fullName evidence="12">DNA repair protein RAD14</fullName>
    </recommendedName>
</protein>
<evidence type="ECO:0000256" key="9">
    <source>
        <dbReference type="ARBA" id="ARBA00023125"/>
    </source>
</evidence>
<evidence type="ECO:0000256" key="8">
    <source>
        <dbReference type="ARBA" id="ARBA00022833"/>
    </source>
</evidence>
<proteinExistence type="inferred from homology"/>
<keyword evidence="9" id="KW-0238">DNA-binding</keyword>
<keyword evidence="6" id="KW-0863">Zinc-finger</keyword>
<dbReference type="GO" id="GO:0047617">
    <property type="term" value="F:fatty acyl-CoA hydrolase activity"/>
    <property type="evidence" value="ECO:0007669"/>
    <property type="project" value="InterPro"/>
</dbReference>
<dbReference type="InterPro" id="IPR037129">
    <property type="entry name" value="XPA_sf"/>
</dbReference>
<name>A0A369K4L4_HYPMA</name>
<feature type="compositionally biased region" description="Basic and acidic residues" evidence="13">
    <location>
        <begin position="118"/>
        <end position="128"/>
    </location>
</feature>
<dbReference type="SUPFAM" id="SSF46955">
    <property type="entry name" value="Putative DNA-binding domain"/>
    <property type="match status" value="1"/>
</dbReference>
<comment type="similarity">
    <text evidence="2">Belongs to the XPA family.</text>
</comment>
<comment type="subcellular location">
    <subcellularLocation>
        <location evidence="1">Nucleus</location>
    </subcellularLocation>
</comment>
<evidence type="ECO:0000256" key="1">
    <source>
        <dbReference type="ARBA" id="ARBA00004123"/>
    </source>
</evidence>
<dbReference type="GO" id="GO:0009062">
    <property type="term" value="P:fatty acid catabolic process"/>
    <property type="evidence" value="ECO:0007669"/>
    <property type="project" value="TreeGrafter"/>
</dbReference>
<accession>A0A369K4L4</accession>
<evidence type="ECO:0000313" key="18">
    <source>
        <dbReference type="Proteomes" id="UP000076154"/>
    </source>
</evidence>
<gene>
    <name evidence="17" type="primary">RAD14</name>
    <name evidence="17" type="ORF">Hypma_015238</name>
</gene>
<dbReference type="CDD" id="cd21077">
    <property type="entry name" value="DBD_Rad14"/>
    <property type="match status" value="1"/>
</dbReference>
<dbReference type="EMBL" id="LUEZ02000010">
    <property type="protein sequence ID" value="RDB28512.1"/>
    <property type="molecule type" value="Genomic_DNA"/>
</dbReference>
<dbReference type="GO" id="GO:0005634">
    <property type="term" value="C:nucleus"/>
    <property type="evidence" value="ECO:0007669"/>
    <property type="project" value="UniProtKB-SubCell"/>
</dbReference>
<evidence type="ECO:0000259" key="15">
    <source>
        <dbReference type="Pfam" id="PF13622"/>
    </source>
</evidence>
<feature type="domain" description="Acyl-CoA thioesterase-like N-terminal HotDog" evidence="15">
    <location>
        <begin position="349"/>
        <end position="427"/>
    </location>
</feature>
<reference evidence="17" key="1">
    <citation type="submission" date="2018-04" db="EMBL/GenBank/DDBJ databases">
        <title>Whole genome sequencing of Hypsizygus marmoreus.</title>
        <authorList>
            <person name="Choi I.-G."/>
            <person name="Min B."/>
            <person name="Kim J.-G."/>
            <person name="Kim S."/>
            <person name="Oh Y.-L."/>
            <person name="Kong W.-S."/>
            <person name="Park H."/>
            <person name="Jeong J."/>
            <person name="Song E.-S."/>
        </authorList>
    </citation>
    <scope>NUCLEOTIDE SEQUENCE [LARGE SCALE GENOMIC DNA]</scope>
    <source>
        <strain evidence="17">51987-8</strain>
    </source>
</reference>
<keyword evidence="18" id="KW-1185">Reference proteome</keyword>
<feature type="region of interest" description="Disordered" evidence="13">
    <location>
        <begin position="1"/>
        <end position="85"/>
    </location>
</feature>
<evidence type="ECO:0000256" key="7">
    <source>
        <dbReference type="ARBA" id="ARBA00022801"/>
    </source>
</evidence>
<dbReference type="Gene3D" id="3.90.530.10">
    <property type="entry name" value="XPA C-terminal domain"/>
    <property type="match status" value="1"/>
</dbReference>
<evidence type="ECO:0000256" key="3">
    <source>
        <dbReference type="ARBA" id="ARBA00006538"/>
    </source>
</evidence>
<evidence type="ECO:0000256" key="2">
    <source>
        <dbReference type="ARBA" id="ARBA00005548"/>
    </source>
</evidence>
<keyword evidence="5" id="KW-0227">DNA damage</keyword>
<comment type="caution">
    <text evidence="17">The sequence shown here is derived from an EMBL/GenBank/DDBJ whole genome shotgun (WGS) entry which is preliminary data.</text>
</comment>
<evidence type="ECO:0000259" key="14">
    <source>
        <dbReference type="Pfam" id="PF05181"/>
    </source>
</evidence>
<dbReference type="PANTHER" id="PTHR11066">
    <property type="entry name" value="ACYL-COA THIOESTERASE"/>
    <property type="match status" value="1"/>
</dbReference>
<dbReference type="GO" id="GO:0005782">
    <property type="term" value="C:peroxisomal matrix"/>
    <property type="evidence" value="ECO:0007669"/>
    <property type="project" value="UniProtKB-SubCell"/>
</dbReference>
<dbReference type="FunFam" id="3.90.530.10:FF:000003">
    <property type="entry name" value="Dna repair rad14 protein"/>
    <property type="match status" value="1"/>
</dbReference>
<evidence type="ECO:0000256" key="4">
    <source>
        <dbReference type="ARBA" id="ARBA00022723"/>
    </source>
</evidence>
<feature type="domain" description="Acyl-CoA thioesterase-like C-terminal" evidence="16">
    <location>
        <begin position="493"/>
        <end position="612"/>
    </location>
</feature>
<dbReference type="OrthoDB" id="68328at2759"/>
<keyword evidence="8" id="KW-0862">Zinc</keyword>
<dbReference type="STRING" id="39966.A0A369K4L4"/>
<dbReference type="InterPro" id="IPR049449">
    <property type="entry name" value="TesB_ACOT8-like_N"/>
</dbReference>
<evidence type="ECO:0000256" key="12">
    <source>
        <dbReference type="ARBA" id="ARBA00072989"/>
    </source>
</evidence>
<evidence type="ECO:0000256" key="5">
    <source>
        <dbReference type="ARBA" id="ARBA00022763"/>
    </source>
</evidence>
<evidence type="ECO:0000256" key="6">
    <source>
        <dbReference type="ARBA" id="ARBA00022771"/>
    </source>
</evidence>
<dbReference type="Gene3D" id="2.40.160.210">
    <property type="entry name" value="Acyl-CoA thioesterase, double hotdog domain"/>
    <property type="match status" value="1"/>
</dbReference>
<dbReference type="InterPro" id="IPR029069">
    <property type="entry name" value="HotDog_dom_sf"/>
</dbReference>
<evidence type="ECO:0000256" key="11">
    <source>
        <dbReference type="ARBA" id="ARBA00023242"/>
    </source>
</evidence>
<dbReference type="InterPro" id="IPR000465">
    <property type="entry name" value="XPA/RAD14"/>
</dbReference>
<dbReference type="CDD" id="cd03445">
    <property type="entry name" value="Thioesterase_II_repeat2"/>
    <property type="match status" value="1"/>
</dbReference>
<dbReference type="CDD" id="cd03444">
    <property type="entry name" value="Thioesterase_II_repeat1"/>
    <property type="match status" value="1"/>
</dbReference>
<dbReference type="PANTHER" id="PTHR11066:SF34">
    <property type="entry name" value="ACYL-COENZYME A THIOESTERASE 8"/>
    <property type="match status" value="1"/>
</dbReference>
<keyword evidence="4" id="KW-0479">Metal-binding</keyword>
<organism evidence="17 18">
    <name type="scientific">Hypsizygus marmoreus</name>
    <name type="common">White beech mushroom</name>
    <name type="synonym">Agaricus marmoreus</name>
    <dbReference type="NCBI Taxonomy" id="39966"/>
    <lineage>
        <taxon>Eukaryota</taxon>
        <taxon>Fungi</taxon>
        <taxon>Dikarya</taxon>
        <taxon>Basidiomycota</taxon>
        <taxon>Agaricomycotina</taxon>
        <taxon>Agaricomycetes</taxon>
        <taxon>Agaricomycetidae</taxon>
        <taxon>Agaricales</taxon>
        <taxon>Tricholomatineae</taxon>
        <taxon>Lyophyllaceae</taxon>
        <taxon>Hypsizygus</taxon>
    </lineage>
</organism>
<dbReference type="GO" id="GO:0006289">
    <property type="term" value="P:nucleotide-excision repair"/>
    <property type="evidence" value="ECO:0007669"/>
    <property type="project" value="InterPro"/>
</dbReference>
<feature type="region of interest" description="Disordered" evidence="13">
    <location>
        <begin position="289"/>
        <end position="310"/>
    </location>
</feature>
<keyword evidence="10" id="KW-0234">DNA repair</keyword>